<keyword evidence="2" id="KW-1185">Reference proteome</keyword>
<evidence type="ECO:0000313" key="1">
    <source>
        <dbReference type="EMBL" id="MBN2909199.1"/>
    </source>
</evidence>
<protein>
    <submittedName>
        <fullName evidence="1">Uncharacterized protein</fullName>
    </submittedName>
</protein>
<gene>
    <name evidence="1" type="ORF">JQC72_06640</name>
</gene>
<evidence type="ECO:0000313" key="2">
    <source>
        <dbReference type="Proteomes" id="UP001177120"/>
    </source>
</evidence>
<accession>A0ABS2WI74</accession>
<reference evidence="1" key="1">
    <citation type="journal article" date="2024" name="Int. J. Syst. Evol. Microbiol.">
        <title>Polycladomyces zharkentensis sp. nov., a novel thermophilic cellulose- and starch-degrading member of the Bacillota from a geothermal aquifer in Kazakhstan.</title>
        <authorList>
            <person name="Mashzhan A."/>
            <person name="Kistaubayeva A."/>
            <person name="Javier-Lopez R."/>
            <person name="Bissenova U."/>
            <person name="Bissenbay A."/>
            <person name="Birkeland N.K."/>
        </authorList>
    </citation>
    <scope>NUCLEOTIDE SEQUENCE</scope>
    <source>
        <strain evidence="1">ZKZ2T</strain>
    </source>
</reference>
<dbReference type="EMBL" id="JAFHAP010000007">
    <property type="protein sequence ID" value="MBN2909199.1"/>
    <property type="molecule type" value="Genomic_DNA"/>
</dbReference>
<sequence length="106" mass="12494">MGNDMMNAGKIIKLKKQLDLVIKMVEQKREKEYHEYWDEVIKKYVNLRKILDNDIQEVSRLKTYETGVLGLVRNAYDLSVLQDYDDPLAHEMSKVSKLVKELFSSK</sequence>
<proteinExistence type="predicted"/>
<comment type="caution">
    <text evidence="1">The sequence shown here is derived from an EMBL/GenBank/DDBJ whole genome shotgun (WGS) entry which is preliminary data.</text>
</comment>
<name>A0ABS2WI74_9BACL</name>
<dbReference type="Proteomes" id="UP001177120">
    <property type="component" value="Unassembled WGS sequence"/>
</dbReference>
<organism evidence="1 2">
    <name type="scientific">Polycladomyces zharkentensis</name>
    <dbReference type="NCBI Taxonomy" id="2807616"/>
    <lineage>
        <taxon>Bacteria</taxon>
        <taxon>Bacillati</taxon>
        <taxon>Bacillota</taxon>
        <taxon>Bacilli</taxon>
        <taxon>Bacillales</taxon>
        <taxon>Thermoactinomycetaceae</taxon>
        <taxon>Polycladomyces</taxon>
    </lineage>
</organism>